<sequence length="768" mass="87089">MASPLPPDPYAALGVAKDATAAAIKTAYRKLALKSHPDKFPDTEKAQKADEFHRIQQAYEILADTDRRERYNAQVRLAELRREALERGMRSSEPAKDSPRAAAYDVRTPRGAYSARETKTSSRPEPKTRAAYDSDERHYDDARARPPRRATKVSFSYSRGPSPDRRRERIRVFSFGASSTKYERSQNSKTRSQEKKRGTEDKFSRVNEDAEDSDRYEDRRRWHRSEAQRYEEDERRREEDEYKRLAEAERRAAEAERHRDEQRRREGPPRRSSKMHRDDSYTSKVEEAMEYIRSSRTTPRGGTSSSDDARPSKRSYEKVRPSVSRRTSEKLQKDRILAGMRHGSAHREKMPEIYERRSSPEDPRRRPPLEKADTMPSKYSSAKVNLERSATMDSYDRRDAPRPVRRSETLPTKSNDYAYERPAANSSKPRDMPMDSGYSSPSTPSTPTPPEREQWHTKSHSYHYSDDGGVSLGDNTGYHTVVVEPTDDDDDDDDATPRRRSSSSQERMRSSREADRPTPTSTRASRRPAAHTHHRSFAADPDPPRESHRRGRPTAGASSRHMSSAGPIPMTQSPEREYPEQQQQQRESRGRDRDRDRAAPAAAAAASSLVDPLYYDSAAAAEHKQHHQHPHHRRGSLWETSPPPISKQAGRPAAAPSPTSRGATRADFAGYTLDDVIFGPRLRSGFSSSTANAAAAPPAAAGKRGQIPRPGPITHPSVHQHMSYTAGEAKARMGERFSGRLGERERDAYPFPDVHIPRPPLVKRTTVN</sequence>
<dbReference type="InterPro" id="IPR018253">
    <property type="entry name" value="DnaJ_domain_CS"/>
</dbReference>
<feature type="compositionally biased region" description="Low complexity" evidence="1">
    <location>
        <begin position="294"/>
        <end position="306"/>
    </location>
</feature>
<feature type="compositionally biased region" description="Basic and acidic residues" evidence="1">
    <location>
        <begin position="345"/>
        <end position="373"/>
    </location>
</feature>
<feature type="compositionally biased region" description="Acidic residues" evidence="1">
    <location>
        <begin position="485"/>
        <end position="494"/>
    </location>
</feature>
<evidence type="ECO:0000259" key="2">
    <source>
        <dbReference type="PROSITE" id="PS50076"/>
    </source>
</evidence>
<name>A0ABR1L098_9PEZI</name>
<dbReference type="SUPFAM" id="SSF46565">
    <property type="entry name" value="Chaperone J-domain"/>
    <property type="match status" value="1"/>
</dbReference>
<feature type="compositionally biased region" description="Basic residues" evidence="1">
    <location>
        <begin position="524"/>
        <end position="536"/>
    </location>
</feature>
<feature type="compositionally biased region" description="Basic and acidic residues" evidence="1">
    <location>
        <begin position="394"/>
        <end position="408"/>
    </location>
</feature>
<dbReference type="PANTHER" id="PTHR44144">
    <property type="entry name" value="DNAJ HOMOLOG SUBFAMILY C MEMBER 9"/>
    <property type="match status" value="1"/>
</dbReference>
<dbReference type="Gene3D" id="1.10.287.110">
    <property type="entry name" value="DnaJ domain"/>
    <property type="match status" value="1"/>
</dbReference>
<comment type="caution">
    <text evidence="3">The sequence shown here is derived from an EMBL/GenBank/DDBJ whole genome shotgun (WGS) entry which is preliminary data.</text>
</comment>
<dbReference type="PROSITE" id="PS50076">
    <property type="entry name" value="DNAJ_2"/>
    <property type="match status" value="1"/>
</dbReference>
<dbReference type="InterPro" id="IPR052594">
    <property type="entry name" value="J_domain-containing_protein"/>
</dbReference>
<proteinExistence type="predicted"/>
<dbReference type="InterPro" id="IPR036869">
    <property type="entry name" value="J_dom_sf"/>
</dbReference>
<dbReference type="Proteomes" id="UP001363622">
    <property type="component" value="Unassembled WGS sequence"/>
</dbReference>
<dbReference type="SMART" id="SM00271">
    <property type="entry name" value="DnaJ"/>
    <property type="match status" value="1"/>
</dbReference>
<accession>A0ABR1L098</accession>
<dbReference type="EMBL" id="JBBPHU010000001">
    <property type="protein sequence ID" value="KAK7523844.1"/>
    <property type="molecule type" value="Genomic_DNA"/>
</dbReference>
<feature type="compositionally biased region" description="Basic and acidic residues" evidence="1">
    <location>
        <begin position="116"/>
        <end position="144"/>
    </location>
</feature>
<dbReference type="CDD" id="cd06257">
    <property type="entry name" value="DnaJ"/>
    <property type="match status" value="1"/>
</dbReference>
<feature type="compositionally biased region" description="Basic and acidic residues" evidence="1">
    <location>
        <begin position="86"/>
        <end position="99"/>
    </location>
</feature>
<keyword evidence="4" id="KW-1185">Reference proteome</keyword>
<evidence type="ECO:0000313" key="3">
    <source>
        <dbReference type="EMBL" id="KAK7523844.1"/>
    </source>
</evidence>
<feature type="compositionally biased region" description="Low complexity" evidence="1">
    <location>
        <begin position="691"/>
        <end position="701"/>
    </location>
</feature>
<gene>
    <name evidence="3" type="ORF">IWZ03DRAFT_365661</name>
</gene>
<feature type="compositionally biased region" description="Basic and acidic residues" evidence="1">
    <location>
        <begin position="506"/>
        <end position="516"/>
    </location>
</feature>
<feature type="compositionally biased region" description="Low complexity" evidence="1">
    <location>
        <begin position="599"/>
        <end position="608"/>
    </location>
</feature>
<evidence type="ECO:0000256" key="1">
    <source>
        <dbReference type="SAM" id="MobiDB-lite"/>
    </source>
</evidence>
<feature type="compositionally biased region" description="Basic and acidic residues" evidence="1">
    <location>
        <begin position="586"/>
        <end position="598"/>
    </location>
</feature>
<feature type="compositionally biased region" description="Basic and acidic residues" evidence="1">
    <location>
        <begin position="216"/>
        <end position="287"/>
    </location>
</feature>
<dbReference type="InterPro" id="IPR001623">
    <property type="entry name" value="DnaJ_domain"/>
</dbReference>
<feature type="compositionally biased region" description="Basic residues" evidence="1">
    <location>
        <begin position="624"/>
        <end position="635"/>
    </location>
</feature>
<dbReference type="PROSITE" id="PS00636">
    <property type="entry name" value="DNAJ_1"/>
    <property type="match status" value="1"/>
</dbReference>
<organism evidence="3 4">
    <name type="scientific">Phyllosticta citriasiana</name>
    <dbReference type="NCBI Taxonomy" id="595635"/>
    <lineage>
        <taxon>Eukaryota</taxon>
        <taxon>Fungi</taxon>
        <taxon>Dikarya</taxon>
        <taxon>Ascomycota</taxon>
        <taxon>Pezizomycotina</taxon>
        <taxon>Dothideomycetes</taxon>
        <taxon>Dothideomycetes incertae sedis</taxon>
        <taxon>Botryosphaeriales</taxon>
        <taxon>Phyllostictaceae</taxon>
        <taxon>Phyllosticta</taxon>
    </lineage>
</organism>
<feature type="domain" description="J" evidence="2">
    <location>
        <begin position="8"/>
        <end position="75"/>
    </location>
</feature>
<reference evidence="3 4" key="1">
    <citation type="submission" date="2024-04" db="EMBL/GenBank/DDBJ databases">
        <title>Phyllosticta paracitricarpa is synonymous to the EU quarantine fungus P. citricarpa based on phylogenomic analyses.</title>
        <authorList>
            <consortium name="Lawrence Berkeley National Laboratory"/>
            <person name="Van Ingen-Buijs V.A."/>
            <person name="Van Westerhoven A.C."/>
            <person name="Haridas S."/>
            <person name="Skiadas P."/>
            <person name="Martin F."/>
            <person name="Groenewald J.Z."/>
            <person name="Crous P.W."/>
            <person name="Seidl M.F."/>
        </authorList>
    </citation>
    <scope>NUCLEOTIDE SEQUENCE [LARGE SCALE GENOMIC DNA]</scope>
    <source>
        <strain evidence="3 4">CBS 123371</strain>
    </source>
</reference>
<feature type="region of interest" description="Disordered" evidence="1">
    <location>
        <begin position="687"/>
        <end position="716"/>
    </location>
</feature>
<protein>
    <recommendedName>
        <fullName evidence="2">J domain-containing protein</fullName>
    </recommendedName>
</protein>
<dbReference type="Pfam" id="PF00226">
    <property type="entry name" value="DnaJ"/>
    <property type="match status" value="1"/>
</dbReference>
<dbReference type="PRINTS" id="PR00625">
    <property type="entry name" value="JDOMAIN"/>
</dbReference>
<feature type="compositionally biased region" description="Basic and acidic residues" evidence="1">
    <location>
        <begin position="181"/>
        <end position="208"/>
    </location>
</feature>
<evidence type="ECO:0000313" key="4">
    <source>
        <dbReference type="Proteomes" id="UP001363622"/>
    </source>
</evidence>
<feature type="region of interest" description="Disordered" evidence="1">
    <location>
        <begin position="86"/>
        <end position="666"/>
    </location>
</feature>
<feature type="compositionally biased region" description="Basic and acidic residues" evidence="1">
    <location>
        <begin position="162"/>
        <end position="171"/>
    </location>
</feature>
<feature type="compositionally biased region" description="Basic and acidic residues" evidence="1">
    <location>
        <begin position="307"/>
        <end position="336"/>
    </location>
</feature>
<dbReference type="PANTHER" id="PTHR44144:SF1">
    <property type="entry name" value="DNAJ HOMOLOG SUBFAMILY C MEMBER 9"/>
    <property type="match status" value="1"/>
</dbReference>